<protein>
    <submittedName>
        <fullName evidence="3">Uncharacterized protein</fullName>
    </submittedName>
</protein>
<keyword evidence="2" id="KW-1185">Reference proteome</keyword>
<dbReference type="AlphaFoldDB" id="A0A914P956"/>
<accession>A0A914P956</accession>
<evidence type="ECO:0000313" key="2">
    <source>
        <dbReference type="Proteomes" id="UP000887578"/>
    </source>
</evidence>
<reference evidence="3" key="1">
    <citation type="submission" date="2022-11" db="UniProtKB">
        <authorList>
            <consortium name="WormBaseParasite"/>
        </authorList>
    </citation>
    <scope>IDENTIFICATION</scope>
</reference>
<feature type="compositionally biased region" description="Basic and acidic residues" evidence="1">
    <location>
        <begin position="99"/>
        <end position="111"/>
    </location>
</feature>
<feature type="compositionally biased region" description="Polar residues" evidence="1">
    <location>
        <begin position="58"/>
        <end position="76"/>
    </location>
</feature>
<proteinExistence type="predicted"/>
<evidence type="ECO:0000256" key="1">
    <source>
        <dbReference type="SAM" id="MobiDB-lite"/>
    </source>
</evidence>
<dbReference type="Proteomes" id="UP000887578">
    <property type="component" value="Unplaced"/>
</dbReference>
<feature type="region of interest" description="Disordered" evidence="1">
    <location>
        <begin position="44"/>
        <end position="111"/>
    </location>
</feature>
<dbReference type="WBParaSite" id="PDA_v2.g14585.t1">
    <property type="protein sequence ID" value="PDA_v2.g14585.t1"/>
    <property type="gene ID" value="PDA_v2.g14585"/>
</dbReference>
<sequence>MIDKSSTFNKSLKKPFTSLIDAFEIPRQQDAGKKREVMQFKASQQFLNPNKSGGGGNQSKASDTVKSVGQVKNGSSKGACKVTQVKGAATSASAKQVKAKKEVKQEVRPVG</sequence>
<organism evidence="2 3">
    <name type="scientific">Panagrolaimus davidi</name>
    <dbReference type="NCBI Taxonomy" id="227884"/>
    <lineage>
        <taxon>Eukaryota</taxon>
        <taxon>Metazoa</taxon>
        <taxon>Ecdysozoa</taxon>
        <taxon>Nematoda</taxon>
        <taxon>Chromadorea</taxon>
        <taxon>Rhabditida</taxon>
        <taxon>Tylenchina</taxon>
        <taxon>Panagrolaimomorpha</taxon>
        <taxon>Panagrolaimoidea</taxon>
        <taxon>Panagrolaimidae</taxon>
        <taxon>Panagrolaimus</taxon>
    </lineage>
</organism>
<name>A0A914P956_9BILA</name>
<evidence type="ECO:0000313" key="3">
    <source>
        <dbReference type="WBParaSite" id="PDA_v2.g14585.t1"/>
    </source>
</evidence>